<accession>A0AAP0NPJ9</accession>
<comment type="caution">
    <text evidence="1">The sequence shown here is derived from an EMBL/GenBank/DDBJ whole genome shotgun (WGS) entry which is preliminary data.</text>
</comment>
<dbReference type="Proteomes" id="UP001419268">
    <property type="component" value="Unassembled WGS sequence"/>
</dbReference>
<evidence type="ECO:0000313" key="2">
    <source>
        <dbReference type="Proteomes" id="UP001419268"/>
    </source>
</evidence>
<dbReference type="AlphaFoldDB" id="A0AAP0NPJ9"/>
<reference evidence="1 2" key="1">
    <citation type="submission" date="2024-01" db="EMBL/GenBank/DDBJ databases">
        <title>Genome assemblies of Stephania.</title>
        <authorList>
            <person name="Yang L."/>
        </authorList>
    </citation>
    <scope>NUCLEOTIDE SEQUENCE [LARGE SCALE GENOMIC DNA]</scope>
    <source>
        <strain evidence="1">JXDWG</strain>
        <tissue evidence="1">Leaf</tissue>
    </source>
</reference>
<proteinExistence type="predicted"/>
<dbReference type="EMBL" id="JBBNAG010000008">
    <property type="protein sequence ID" value="KAK9111626.1"/>
    <property type="molecule type" value="Genomic_DNA"/>
</dbReference>
<organism evidence="1 2">
    <name type="scientific">Stephania cephalantha</name>
    <dbReference type="NCBI Taxonomy" id="152367"/>
    <lineage>
        <taxon>Eukaryota</taxon>
        <taxon>Viridiplantae</taxon>
        <taxon>Streptophyta</taxon>
        <taxon>Embryophyta</taxon>
        <taxon>Tracheophyta</taxon>
        <taxon>Spermatophyta</taxon>
        <taxon>Magnoliopsida</taxon>
        <taxon>Ranunculales</taxon>
        <taxon>Menispermaceae</taxon>
        <taxon>Menispermoideae</taxon>
        <taxon>Cissampelideae</taxon>
        <taxon>Stephania</taxon>
    </lineage>
</organism>
<gene>
    <name evidence="1" type="ORF">Scep_019145</name>
</gene>
<protein>
    <submittedName>
        <fullName evidence="1">Uncharacterized protein</fullName>
    </submittedName>
</protein>
<evidence type="ECO:0000313" key="1">
    <source>
        <dbReference type="EMBL" id="KAK9111626.1"/>
    </source>
</evidence>
<keyword evidence="2" id="KW-1185">Reference proteome</keyword>
<sequence>MDTKDLELDPRGCVPSCWILIKCLLSQFGGGHLQSFRSGRVRFKHMSSPTDDVDSMKN</sequence>
<name>A0AAP0NPJ9_9MAGN</name>